<feature type="region of interest" description="Disordered" evidence="1">
    <location>
        <begin position="296"/>
        <end position="320"/>
    </location>
</feature>
<dbReference type="PANTHER" id="PTHR45927">
    <property type="entry name" value="LYSM-DOMAIN RECEPTOR-LIKE KINASE-RELATED"/>
    <property type="match status" value="1"/>
</dbReference>
<name>A0A8K0HML0_9ROSA</name>
<dbReference type="InterPro" id="IPR052611">
    <property type="entry name" value="Plant_RLK_LysM"/>
</dbReference>
<dbReference type="InterPro" id="IPR018392">
    <property type="entry name" value="LysM"/>
</dbReference>
<organism evidence="5 6">
    <name type="scientific">Rhamnella rubrinervis</name>
    <dbReference type="NCBI Taxonomy" id="2594499"/>
    <lineage>
        <taxon>Eukaryota</taxon>
        <taxon>Viridiplantae</taxon>
        <taxon>Streptophyta</taxon>
        <taxon>Embryophyta</taxon>
        <taxon>Tracheophyta</taxon>
        <taxon>Spermatophyta</taxon>
        <taxon>Magnoliopsida</taxon>
        <taxon>eudicotyledons</taxon>
        <taxon>Gunneridae</taxon>
        <taxon>Pentapetalae</taxon>
        <taxon>rosids</taxon>
        <taxon>fabids</taxon>
        <taxon>Rosales</taxon>
        <taxon>Rhamnaceae</taxon>
        <taxon>rhamnoid group</taxon>
        <taxon>Rhamneae</taxon>
        <taxon>Rhamnella</taxon>
    </lineage>
</organism>
<keyword evidence="2" id="KW-0812">Transmembrane</keyword>
<evidence type="ECO:0000313" key="5">
    <source>
        <dbReference type="EMBL" id="KAF3454974.1"/>
    </source>
</evidence>
<dbReference type="Gene3D" id="1.10.510.10">
    <property type="entry name" value="Transferase(Phosphotransferase) domain 1"/>
    <property type="match status" value="1"/>
</dbReference>
<accession>A0A8K0HML0</accession>
<evidence type="ECO:0008006" key="7">
    <source>
        <dbReference type="Google" id="ProtNLM"/>
    </source>
</evidence>
<dbReference type="AlphaFoldDB" id="A0A8K0HML0"/>
<dbReference type="InterPro" id="IPR000719">
    <property type="entry name" value="Prot_kinase_dom"/>
</dbReference>
<evidence type="ECO:0000259" key="4">
    <source>
        <dbReference type="PROSITE" id="PS51782"/>
    </source>
</evidence>
<feature type="domain" description="LysM" evidence="4">
    <location>
        <begin position="170"/>
        <end position="214"/>
    </location>
</feature>
<dbReference type="Pfam" id="PF07714">
    <property type="entry name" value="PK_Tyr_Ser-Thr"/>
    <property type="match status" value="1"/>
</dbReference>
<sequence length="616" mass="67858">MNSSFADQQYYDPSDCYSEASQPGSKYTCNISSQTSCKTFLVYRANQHFQTISNISDLFDVKSDAVLQLNSLTSPFEVLKPGREVLVPITCSCSGQFFQANFSYTVSESAASFSEIACGVFEGLLKLLTLTEENPSGGNKNITAGSNLQVPLRCACPDNFTTSKKIEYLVTYPIIEGDGTDPLSKKFEISPEDLCEVNHLDPWSTVYPQTTILVPLRDIPPAINFKVPADSPPPTPGFLPTIPVEKATKNTKLRNIYIAVSVVGFSLLLVALVSCGLFITLKKWKVDKYQCFTPRGSPMSSTPRSSPRFHKTGTGSSTNSCLSPDELAGAKFSLFNYSIEEIKTATKDFSEESKMSSEVYEGLMDNDKVMIKRLRFEDTRQVIDVHSKINHINIVKLQGVCYGENDFSWSYLVFDFPGNSLRDCLSDPSDHHPLSWDQRAQIAFDIATGLHYLHRYTFPSNAHMRVSTRNIFVTASCRAKLGSIGATLVVGSSSSTGTTYKSRSVRGWVAPEFHPHSSASEKVDIFAFGVVLLELISGREDSDGKLFKESITVLGGGASEGGCFEQLKSFMDPNLKEDYSLAEALCLAVLAKACVEDDPLHRPSMDDIIKVIARMV</sequence>
<dbReference type="GO" id="GO:0004672">
    <property type="term" value="F:protein kinase activity"/>
    <property type="evidence" value="ECO:0007669"/>
    <property type="project" value="InterPro"/>
</dbReference>
<dbReference type="InterPro" id="IPR056562">
    <property type="entry name" value="LysM2_CERK1_LYK3_4_5"/>
</dbReference>
<dbReference type="Proteomes" id="UP000796880">
    <property type="component" value="Unassembled WGS sequence"/>
</dbReference>
<dbReference type="GO" id="GO:0005886">
    <property type="term" value="C:plasma membrane"/>
    <property type="evidence" value="ECO:0007669"/>
    <property type="project" value="UniProtKB-ARBA"/>
</dbReference>
<dbReference type="SUPFAM" id="SSF56112">
    <property type="entry name" value="Protein kinase-like (PK-like)"/>
    <property type="match status" value="1"/>
</dbReference>
<dbReference type="InterPro" id="IPR056563">
    <property type="entry name" value="LysM3_LYK4_5"/>
</dbReference>
<comment type="caution">
    <text evidence="5">The sequence shown here is derived from an EMBL/GenBank/DDBJ whole genome shotgun (WGS) entry which is preliminary data.</text>
</comment>
<evidence type="ECO:0000256" key="1">
    <source>
        <dbReference type="SAM" id="MobiDB-lite"/>
    </source>
</evidence>
<keyword evidence="2" id="KW-0472">Membrane</keyword>
<evidence type="ECO:0000256" key="2">
    <source>
        <dbReference type="SAM" id="Phobius"/>
    </source>
</evidence>
<dbReference type="GO" id="GO:0005524">
    <property type="term" value="F:ATP binding"/>
    <property type="evidence" value="ECO:0007669"/>
    <property type="project" value="InterPro"/>
</dbReference>
<dbReference type="Pfam" id="PF23472">
    <property type="entry name" value="LysM2_CERK1_LYK3_4_5"/>
    <property type="match status" value="1"/>
</dbReference>
<feature type="transmembrane region" description="Helical" evidence="2">
    <location>
        <begin position="256"/>
        <end position="279"/>
    </location>
</feature>
<dbReference type="OrthoDB" id="60033at2759"/>
<keyword evidence="6" id="KW-1185">Reference proteome</keyword>
<feature type="domain" description="Protein kinase" evidence="3">
    <location>
        <begin position="306"/>
        <end position="616"/>
    </location>
</feature>
<dbReference type="InterPro" id="IPR056561">
    <property type="entry name" value="NFP_LYK_LysM1"/>
</dbReference>
<feature type="compositionally biased region" description="Low complexity" evidence="1">
    <location>
        <begin position="296"/>
        <end position="306"/>
    </location>
</feature>
<dbReference type="Gene3D" id="3.30.200.20">
    <property type="entry name" value="Phosphorylase Kinase, domain 1"/>
    <property type="match status" value="1"/>
</dbReference>
<dbReference type="Pfam" id="PF23473">
    <property type="entry name" value="LysM3_LYK4_5"/>
    <property type="match status" value="1"/>
</dbReference>
<proteinExistence type="predicted"/>
<dbReference type="InterPro" id="IPR001245">
    <property type="entry name" value="Ser-Thr/Tyr_kinase_cat_dom"/>
</dbReference>
<dbReference type="Pfam" id="PF23446">
    <property type="entry name" value="LysM1_NFP_LYK"/>
    <property type="match status" value="1"/>
</dbReference>
<dbReference type="EMBL" id="VOIH02000002">
    <property type="protein sequence ID" value="KAF3454974.1"/>
    <property type="molecule type" value="Genomic_DNA"/>
</dbReference>
<keyword evidence="2" id="KW-1133">Transmembrane helix</keyword>
<dbReference type="InterPro" id="IPR011009">
    <property type="entry name" value="Kinase-like_dom_sf"/>
</dbReference>
<evidence type="ECO:0000313" key="6">
    <source>
        <dbReference type="Proteomes" id="UP000796880"/>
    </source>
</evidence>
<dbReference type="PROSITE" id="PS50011">
    <property type="entry name" value="PROTEIN_KINASE_DOM"/>
    <property type="match status" value="1"/>
</dbReference>
<protein>
    <recommendedName>
        <fullName evidence="7">LysM domain receptor-like kinase 4</fullName>
    </recommendedName>
</protein>
<evidence type="ECO:0000259" key="3">
    <source>
        <dbReference type="PROSITE" id="PS50011"/>
    </source>
</evidence>
<gene>
    <name evidence="5" type="ORF">FNV43_RR05422</name>
</gene>
<dbReference type="PANTHER" id="PTHR45927:SF10">
    <property type="entry name" value="LYSM-DOMAIN RECEPTOR-LIKE KINASE"/>
    <property type="match status" value="1"/>
</dbReference>
<reference evidence="5" key="1">
    <citation type="submission" date="2020-03" db="EMBL/GenBank/DDBJ databases">
        <title>A high-quality chromosome-level genome assembly of a woody plant with both climbing and erect habits, Rhamnella rubrinervis.</title>
        <authorList>
            <person name="Lu Z."/>
            <person name="Yang Y."/>
            <person name="Zhu X."/>
            <person name="Sun Y."/>
        </authorList>
    </citation>
    <scope>NUCLEOTIDE SEQUENCE</scope>
    <source>
        <strain evidence="5">BYM</strain>
        <tissue evidence="5">Leaf</tissue>
    </source>
</reference>
<dbReference type="PROSITE" id="PS51782">
    <property type="entry name" value="LYSM"/>
    <property type="match status" value="1"/>
</dbReference>